<proteinExistence type="predicted"/>
<dbReference type="Proteomes" id="UP000474042">
    <property type="component" value="Unassembled WGS sequence"/>
</dbReference>
<protein>
    <recommendedName>
        <fullName evidence="7">Class I SAM-dependent methyltransferase</fullName>
    </recommendedName>
</protein>
<evidence type="ECO:0000313" key="6">
    <source>
        <dbReference type="Proteomes" id="UP000515243"/>
    </source>
</evidence>
<evidence type="ECO:0000313" key="2">
    <source>
        <dbReference type="EMBL" id="NAS17410.1"/>
    </source>
</evidence>
<evidence type="ECO:0000313" key="1">
    <source>
        <dbReference type="EMBL" id="GEQ20992.1"/>
    </source>
</evidence>
<gene>
    <name evidence="1" type="ORF">CBU02nite_14980</name>
    <name evidence="3" type="ORF">FF104_12275</name>
    <name evidence="2" type="ORF">GND98_005865</name>
</gene>
<dbReference type="EMBL" id="BKBC01000015">
    <property type="protein sequence ID" value="GEQ20992.1"/>
    <property type="molecule type" value="Genomic_DNA"/>
</dbReference>
<reference evidence="1 4" key="2">
    <citation type="submission" date="2019-07" db="EMBL/GenBank/DDBJ databases">
        <title>Whole genome shotgun sequence of Clostridium butyricum NBRC 3858.</title>
        <authorList>
            <person name="Hosoyama A."/>
            <person name="Uohara A."/>
            <person name="Ohji S."/>
            <person name="Ichikawa N."/>
        </authorList>
    </citation>
    <scope>NUCLEOTIDE SEQUENCE [LARGE SCALE GENOMIC DNA]</scope>
    <source>
        <strain evidence="1 4">NBRC 3858</strain>
    </source>
</reference>
<evidence type="ECO:0000313" key="3">
    <source>
        <dbReference type="EMBL" id="QMW91712.1"/>
    </source>
</evidence>
<dbReference type="Proteomes" id="UP000515243">
    <property type="component" value="Chromosome 1"/>
</dbReference>
<dbReference type="EMBL" id="WOFV02000012">
    <property type="protein sequence ID" value="NAS17410.1"/>
    <property type="molecule type" value="Genomic_DNA"/>
</dbReference>
<reference evidence="3 6" key="1">
    <citation type="submission" date="2019-05" db="EMBL/GenBank/DDBJ databases">
        <authorList>
            <person name="Schori C."/>
            <person name="Ahrens C."/>
        </authorList>
    </citation>
    <scope>NUCLEOTIDE SEQUENCE [LARGE SCALE GENOMIC DNA]</scope>
    <source>
        <strain evidence="3 6">DSM 10702</strain>
    </source>
</reference>
<dbReference type="GeneID" id="92944952"/>
<accession>A0A512T9U5</accession>
<dbReference type="Proteomes" id="UP000321089">
    <property type="component" value="Unassembled WGS sequence"/>
</dbReference>
<evidence type="ECO:0000313" key="4">
    <source>
        <dbReference type="Proteomes" id="UP000321089"/>
    </source>
</evidence>
<dbReference type="AlphaFoldDB" id="A0A512T9U5"/>
<evidence type="ECO:0008006" key="7">
    <source>
        <dbReference type="Google" id="ProtNLM"/>
    </source>
</evidence>
<dbReference type="RefSeq" id="WP_002580887.1">
    <property type="nucleotide sequence ID" value="NZ_AP019716.1"/>
</dbReference>
<sequence>MGKTIIINLEKVNISGDVLDVGEKNLGIIYNLTKEAQEEMSLDYVNSESKIQLKNREYDACTFFFELNKVWTSIEKEKIIKEVYKYIKLGGEILIWDINKERGKVFNNKIKVILPKSNIKEFNFKNLNVITSSNIEETKKILEKYFNIEETKAWEDIFFLRGKKLETNVKEEEKNENEGVTYSD</sequence>
<name>A0A512T9U5_CLOBU</name>
<evidence type="ECO:0000313" key="5">
    <source>
        <dbReference type="Proteomes" id="UP000474042"/>
    </source>
</evidence>
<organism evidence="1 4">
    <name type="scientific">Clostridium butyricum</name>
    <dbReference type="NCBI Taxonomy" id="1492"/>
    <lineage>
        <taxon>Bacteria</taxon>
        <taxon>Bacillati</taxon>
        <taxon>Bacillota</taxon>
        <taxon>Clostridia</taxon>
        <taxon>Eubacteriales</taxon>
        <taxon>Clostridiaceae</taxon>
        <taxon>Clostridium</taxon>
    </lineage>
</organism>
<dbReference type="EMBL" id="CP040626">
    <property type="protein sequence ID" value="QMW91712.1"/>
    <property type="molecule type" value="Genomic_DNA"/>
</dbReference>
<reference evidence="2 5" key="3">
    <citation type="submission" date="2020-01" db="EMBL/GenBank/DDBJ databases">
        <title>Genome sequence of a 1,3-propanediol producer, Clostridium butyricum S3.</title>
        <authorList>
            <person name="Zhou J."/>
        </authorList>
    </citation>
    <scope>NUCLEOTIDE SEQUENCE [LARGE SCALE GENOMIC DNA]</scope>
    <source>
        <strain evidence="2 5">S3</strain>
    </source>
</reference>